<reference evidence="2 3" key="1">
    <citation type="submission" date="2020-08" db="EMBL/GenBank/DDBJ databases">
        <title>Genomic Encyclopedia of Archaeal and Bacterial Type Strains, Phase II (KMG-II): from individual species to whole genera.</title>
        <authorList>
            <person name="Goeker M."/>
        </authorList>
    </citation>
    <scope>NUCLEOTIDE SEQUENCE [LARGE SCALE GENOMIC DNA]</scope>
    <source>
        <strain evidence="2 3">DSM 43850</strain>
    </source>
</reference>
<feature type="compositionally biased region" description="Basic and acidic residues" evidence="1">
    <location>
        <begin position="43"/>
        <end position="52"/>
    </location>
</feature>
<evidence type="ECO:0000256" key="1">
    <source>
        <dbReference type="SAM" id="MobiDB-lite"/>
    </source>
</evidence>
<dbReference type="EMBL" id="JACJID010000001">
    <property type="protein sequence ID" value="MBA8924531.1"/>
    <property type="molecule type" value="Genomic_DNA"/>
</dbReference>
<comment type="caution">
    <text evidence="2">The sequence shown here is derived from an EMBL/GenBank/DDBJ whole genome shotgun (WGS) entry which is preliminary data.</text>
</comment>
<organism evidence="2 3">
    <name type="scientific">Kutzneria viridogrisea</name>
    <dbReference type="NCBI Taxonomy" id="47990"/>
    <lineage>
        <taxon>Bacteria</taxon>
        <taxon>Bacillati</taxon>
        <taxon>Actinomycetota</taxon>
        <taxon>Actinomycetes</taxon>
        <taxon>Pseudonocardiales</taxon>
        <taxon>Pseudonocardiaceae</taxon>
        <taxon>Kutzneria</taxon>
    </lineage>
</organism>
<evidence type="ECO:0000313" key="2">
    <source>
        <dbReference type="EMBL" id="MBA8924531.1"/>
    </source>
</evidence>
<dbReference type="RefSeq" id="WP_182836811.1">
    <property type="nucleotide sequence ID" value="NZ_BAAABQ010000001.1"/>
</dbReference>
<keyword evidence="3" id="KW-1185">Reference proteome</keyword>
<proteinExistence type="predicted"/>
<feature type="region of interest" description="Disordered" evidence="1">
    <location>
        <begin position="43"/>
        <end position="67"/>
    </location>
</feature>
<accession>A0ABR6BCS9</accession>
<name>A0ABR6BCS9_9PSEU</name>
<evidence type="ECO:0000313" key="3">
    <source>
        <dbReference type="Proteomes" id="UP000517916"/>
    </source>
</evidence>
<gene>
    <name evidence="2" type="ORF">BC739_001728</name>
</gene>
<dbReference type="Proteomes" id="UP000517916">
    <property type="component" value="Unassembled WGS sequence"/>
</dbReference>
<protein>
    <submittedName>
        <fullName evidence="2">Uncharacterized protein</fullName>
    </submittedName>
</protein>
<sequence length="67" mass="7012">MFAALMTLRAAGHLDHGPTAAASGLARGPVRLSLSGIGLLSRRNLEHGHHSTEAVVPQHQQKKGTVP</sequence>